<feature type="chain" id="PRO_5025632021" description="RING-type E3 ubiquitin transferase" evidence="17">
    <location>
        <begin position="28"/>
        <end position="389"/>
    </location>
</feature>
<sequence length="389" mass="43448">MIPEMASLKLFFFLVFLRISFLPPVLTVDDELCDPVLCDVVLVDYPFRLTNQPHCCGDPNFNLSISCINGDQLPAKTIINLPLSGEFTVDSIDYWSTPPYVEMSDSCMPERILEGLDLSNTPFQPLYPDNFTFFNCSSDSDASEGFPAIRFYCLSGKNFSVWGIPSVAYNQSSSGLSLCVQIAKILVPLPTSFLPQHNLTSVALTWEQPYCPFPPCNHCGSDCQPENGDDECSVKKRGLSNRIRYSLILAVGTPVILIGVCITIYKLRVSLYYHHSRPNVEIAGLNAEPRLPAAVAVNGLDCSRIESYPMNMLGEKFKLPRADDNTCSICLSEYQAKETIRTIPDCDHYFHSRCIDEWLMLNAACPICRNMPDDDNDHLITPFTLSSSN</sequence>
<accession>A0A6A2XHU7</accession>
<proteinExistence type="inferred from homology"/>
<dbReference type="EMBL" id="VEPZ02001394">
    <property type="protein sequence ID" value="KAE8675701.1"/>
    <property type="molecule type" value="Genomic_DNA"/>
</dbReference>
<dbReference type="GO" id="GO:0008270">
    <property type="term" value="F:zinc ion binding"/>
    <property type="evidence" value="ECO:0007669"/>
    <property type="project" value="UniProtKB-KW"/>
</dbReference>
<keyword evidence="20" id="KW-1185">Reference proteome</keyword>
<dbReference type="SUPFAM" id="SSF57850">
    <property type="entry name" value="RING/U-box"/>
    <property type="match status" value="1"/>
</dbReference>
<evidence type="ECO:0000259" key="18">
    <source>
        <dbReference type="PROSITE" id="PS50089"/>
    </source>
</evidence>
<evidence type="ECO:0000256" key="12">
    <source>
        <dbReference type="ARBA" id="ARBA00022989"/>
    </source>
</evidence>
<evidence type="ECO:0000256" key="14">
    <source>
        <dbReference type="ARBA" id="ARBA00024209"/>
    </source>
</evidence>
<dbReference type="InterPro" id="IPR046948">
    <property type="entry name" value="ATL20-22-like"/>
</dbReference>
<dbReference type="PANTHER" id="PTHR46279">
    <property type="entry name" value="RING/U-BOX SUPERFAMILY PROTEIN"/>
    <property type="match status" value="1"/>
</dbReference>
<keyword evidence="12 16" id="KW-1133">Transmembrane helix</keyword>
<name>A0A6A2XHU7_HIBSY</name>
<evidence type="ECO:0000256" key="11">
    <source>
        <dbReference type="ARBA" id="ARBA00022833"/>
    </source>
</evidence>
<dbReference type="InterPro" id="IPR001841">
    <property type="entry name" value="Znf_RING"/>
</dbReference>
<keyword evidence="7" id="KW-0479">Metal-binding</keyword>
<dbReference type="GO" id="GO:0061630">
    <property type="term" value="F:ubiquitin protein ligase activity"/>
    <property type="evidence" value="ECO:0007669"/>
    <property type="project" value="UniProtKB-EC"/>
</dbReference>
<keyword evidence="8 17" id="KW-0732">Signal</keyword>
<feature type="domain" description="RING-type" evidence="18">
    <location>
        <begin position="327"/>
        <end position="369"/>
    </location>
</feature>
<dbReference type="Proteomes" id="UP000436088">
    <property type="component" value="Unassembled WGS sequence"/>
</dbReference>
<dbReference type="GO" id="GO:0016020">
    <property type="term" value="C:membrane"/>
    <property type="evidence" value="ECO:0007669"/>
    <property type="project" value="UniProtKB-SubCell"/>
</dbReference>
<dbReference type="InterPro" id="IPR025287">
    <property type="entry name" value="WAK_GUB"/>
</dbReference>
<evidence type="ECO:0000256" key="9">
    <source>
        <dbReference type="ARBA" id="ARBA00022771"/>
    </source>
</evidence>
<dbReference type="AlphaFoldDB" id="A0A6A2XHU7"/>
<dbReference type="EC" id="2.3.2.27" evidence="4"/>
<keyword evidence="6 16" id="KW-0812">Transmembrane</keyword>
<evidence type="ECO:0000256" key="5">
    <source>
        <dbReference type="ARBA" id="ARBA00022679"/>
    </source>
</evidence>
<evidence type="ECO:0000256" key="16">
    <source>
        <dbReference type="SAM" id="Phobius"/>
    </source>
</evidence>
<evidence type="ECO:0000256" key="15">
    <source>
        <dbReference type="PROSITE-ProRule" id="PRU00175"/>
    </source>
</evidence>
<evidence type="ECO:0000256" key="13">
    <source>
        <dbReference type="ARBA" id="ARBA00023136"/>
    </source>
</evidence>
<evidence type="ECO:0000256" key="3">
    <source>
        <dbReference type="ARBA" id="ARBA00004906"/>
    </source>
</evidence>
<dbReference type="Pfam" id="PF13639">
    <property type="entry name" value="zf-RING_2"/>
    <property type="match status" value="1"/>
</dbReference>
<evidence type="ECO:0000256" key="6">
    <source>
        <dbReference type="ARBA" id="ARBA00022692"/>
    </source>
</evidence>
<dbReference type="CDD" id="cd16461">
    <property type="entry name" value="RING-H2_EL5-like"/>
    <property type="match status" value="1"/>
</dbReference>
<reference evidence="19" key="1">
    <citation type="submission" date="2019-09" db="EMBL/GenBank/DDBJ databases">
        <title>Draft genome information of white flower Hibiscus syriacus.</title>
        <authorList>
            <person name="Kim Y.-M."/>
        </authorList>
    </citation>
    <scope>NUCLEOTIDE SEQUENCE [LARGE SCALE GENOMIC DNA]</scope>
    <source>
        <strain evidence="19">YM2019G1</strain>
    </source>
</reference>
<evidence type="ECO:0000256" key="4">
    <source>
        <dbReference type="ARBA" id="ARBA00012483"/>
    </source>
</evidence>
<comment type="similarity">
    <text evidence="14">Belongs to the RING-type zinc finger family. ATL subfamily.</text>
</comment>
<feature type="transmembrane region" description="Helical" evidence="16">
    <location>
        <begin position="245"/>
        <end position="267"/>
    </location>
</feature>
<keyword evidence="13 16" id="KW-0472">Membrane</keyword>
<comment type="catalytic activity">
    <reaction evidence="1">
        <text>S-ubiquitinyl-[E2 ubiquitin-conjugating enzyme]-L-cysteine + [acceptor protein]-L-lysine = [E2 ubiquitin-conjugating enzyme]-L-cysteine + N(6)-ubiquitinyl-[acceptor protein]-L-lysine.</text>
        <dbReference type="EC" id="2.3.2.27"/>
    </reaction>
</comment>
<comment type="subcellular location">
    <subcellularLocation>
        <location evidence="2">Membrane</location>
        <topology evidence="2">Single-pass membrane protein</topology>
    </subcellularLocation>
</comment>
<dbReference type="Pfam" id="PF13947">
    <property type="entry name" value="GUB_WAK_bind"/>
    <property type="match status" value="1"/>
</dbReference>
<evidence type="ECO:0000256" key="1">
    <source>
        <dbReference type="ARBA" id="ARBA00000900"/>
    </source>
</evidence>
<evidence type="ECO:0000313" key="19">
    <source>
        <dbReference type="EMBL" id="KAE8675701.1"/>
    </source>
</evidence>
<keyword evidence="5" id="KW-0808">Transferase</keyword>
<feature type="signal peptide" evidence="17">
    <location>
        <begin position="1"/>
        <end position="27"/>
    </location>
</feature>
<dbReference type="PANTHER" id="PTHR46279:SF6">
    <property type="entry name" value="RING-TYPE E3 UBIQUITIN TRANSFERASE"/>
    <property type="match status" value="1"/>
</dbReference>
<keyword evidence="11" id="KW-0862">Zinc</keyword>
<comment type="pathway">
    <text evidence="3">Protein modification; protein ubiquitination.</text>
</comment>
<evidence type="ECO:0000256" key="8">
    <source>
        <dbReference type="ARBA" id="ARBA00022729"/>
    </source>
</evidence>
<evidence type="ECO:0000256" key="10">
    <source>
        <dbReference type="ARBA" id="ARBA00022786"/>
    </source>
</evidence>
<protein>
    <recommendedName>
        <fullName evidence="4">RING-type E3 ubiquitin transferase</fullName>
        <ecNumber evidence="4">2.3.2.27</ecNumber>
    </recommendedName>
</protein>
<dbReference type="InterPro" id="IPR013083">
    <property type="entry name" value="Znf_RING/FYVE/PHD"/>
</dbReference>
<dbReference type="PROSITE" id="PS50089">
    <property type="entry name" value="ZF_RING_2"/>
    <property type="match status" value="1"/>
</dbReference>
<dbReference type="SMART" id="SM00184">
    <property type="entry name" value="RING"/>
    <property type="match status" value="1"/>
</dbReference>
<evidence type="ECO:0000256" key="7">
    <source>
        <dbReference type="ARBA" id="ARBA00022723"/>
    </source>
</evidence>
<evidence type="ECO:0000256" key="2">
    <source>
        <dbReference type="ARBA" id="ARBA00004167"/>
    </source>
</evidence>
<keyword evidence="9 15" id="KW-0863">Zinc-finger</keyword>
<organism evidence="19 20">
    <name type="scientific">Hibiscus syriacus</name>
    <name type="common">Rose of Sharon</name>
    <dbReference type="NCBI Taxonomy" id="106335"/>
    <lineage>
        <taxon>Eukaryota</taxon>
        <taxon>Viridiplantae</taxon>
        <taxon>Streptophyta</taxon>
        <taxon>Embryophyta</taxon>
        <taxon>Tracheophyta</taxon>
        <taxon>Spermatophyta</taxon>
        <taxon>Magnoliopsida</taxon>
        <taxon>eudicotyledons</taxon>
        <taxon>Gunneridae</taxon>
        <taxon>Pentapetalae</taxon>
        <taxon>rosids</taxon>
        <taxon>malvids</taxon>
        <taxon>Malvales</taxon>
        <taxon>Malvaceae</taxon>
        <taxon>Malvoideae</taxon>
        <taxon>Hibiscus</taxon>
    </lineage>
</organism>
<comment type="caution">
    <text evidence="19">The sequence shown here is derived from an EMBL/GenBank/DDBJ whole genome shotgun (WGS) entry which is preliminary data.</text>
</comment>
<dbReference type="GO" id="GO:0030247">
    <property type="term" value="F:polysaccharide binding"/>
    <property type="evidence" value="ECO:0007669"/>
    <property type="project" value="InterPro"/>
</dbReference>
<keyword evidence="10" id="KW-0833">Ubl conjugation pathway</keyword>
<gene>
    <name evidence="19" type="ORF">F3Y22_tig00111648pilonHSYRG00230</name>
</gene>
<evidence type="ECO:0000313" key="20">
    <source>
        <dbReference type="Proteomes" id="UP000436088"/>
    </source>
</evidence>
<evidence type="ECO:0000256" key="17">
    <source>
        <dbReference type="SAM" id="SignalP"/>
    </source>
</evidence>
<dbReference type="Gene3D" id="3.30.40.10">
    <property type="entry name" value="Zinc/RING finger domain, C3HC4 (zinc finger)"/>
    <property type="match status" value="1"/>
</dbReference>